<keyword evidence="3" id="KW-0238">DNA-binding</keyword>
<dbReference type="SUPFAM" id="SSF53850">
    <property type="entry name" value="Periplasmic binding protein-like II"/>
    <property type="match status" value="1"/>
</dbReference>
<evidence type="ECO:0000256" key="2">
    <source>
        <dbReference type="ARBA" id="ARBA00023015"/>
    </source>
</evidence>
<feature type="domain" description="HTH lysR-type" evidence="5">
    <location>
        <begin position="10"/>
        <end position="67"/>
    </location>
</feature>
<dbReference type="Gene3D" id="1.10.10.10">
    <property type="entry name" value="Winged helix-like DNA-binding domain superfamily/Winged helix DNA-binding domain"/>
    <property type="match status" value="1"/>
</dbReference>
<dbReference type="Proteomes" id="UP001208938">
    <property type="component" value="Unassembled WGS sequence"/>
</dbReference>
<accession>A0ABT3H513</accession>
<evidence type="ECO:0000256" key="4">
    <source>
        <dbReference type="ARBA" id="ARBA00023163"/>
    </source>
</evidence>
<dbReference type="PANTHER" id="PTHR30419:SF8">
    <property type="entry name" value="NITROGEN ASSIMILATION TRANSCRIPTIONAL ACTIVATOR-RELATED"/>
    <property type="match status" value="1"/>
</dbReference>
<dbReference type="RefSeq" id="WP_264507594.1">
    <property type="nucleotide sequence ID" value="NZ_JAPDFL010000001.1"/>
</dbReference>
<sequence>MLTADLSKLLTLRHLRVIATLADLKLVARVAEALNLSQPAISKQIAELERLVGTPLVTRERNRLFLTPIGARLAVHAQQVLSQLDRAAFDIEAMATGITGSVSIGVVSSVAPILLPAALTLFKRGAPTASVTITEGHFTALYPQFEAGQIDLLIARTWQPQELPGVRQSVLMRDAVVVVAGRDHPLGLRDSLQWADVTDWPWLLPQSTSVARNAVEAYFAQLGLPLPTNTIASVSLPLNLALMRDMPVLGLFPKSLAQTHVARGDIVVLPLETDGLLSEARSFWHARGAETNNTLALFLRCLDQAAAERKTMPNG</sequence>
<keyword evidence="2" id="KW-0805">Transcription regulation</keyword>
<dbReference type="PRINTS" id="PR00039">
    <property type="entry name" value="HTHLYSR"/>
</dbReference>
<evidence type="ECO:0000259" key="5">
    <source>
        <dbReference type="PROSITE" id="PS50931"/>
    </source>
</evidence>
<organism evidence="6 7">
    <name type="scientific">Pararhodobacter zhoushanensis</name>
    <dbReference type="NCBI Taxonomy" id="2479545"/>
    <lineage>
        <taxon>Bacteria</taxon>
        <taxon>Pseudomonadati</taxon>
        <taxon>Pseudomonadota</taxon>
        <taxon>Alphaproteobacteria</taxon>
        <taxon>Rhodobacterales</taxon>
        <taxon>Paracoccaceae</taxon>
        <taxon>Pararhodobacter</taxon>
    </lineage>
</organism>
<protein>
    <submittedName>
        <fullName evidence="6">LysR substrate-binding domain-containing protein</fullName>
    </submittedName>
</protein>
<evidence type="ECO:0000313" key="6">
    <source>
        <dbReference type="EMBL" id="MCW1934848.1"/>
    </source>
</evidence>
<dbReference type="Pfam" id="PF03466">
    <property type="entry name" value="LysR_substrate"/>
    <property type="match status" value="1"/>
</dbReference>
<name>A0ABT3H513_9RHOB</name>
<dbReference type="InterPro" id="IPR050950">
    <property type="entry name" value="HTH-type_LysR_regulators"/>
</dbReference>
<gene>
    <name evidence="6" type="ORF">OKW52_22010</name>
</gene>
<dbReference type="Gene3D" id="3.40.190.10">
    <property type="entry name" value="Periplasmic binding protein-like II"/>
    <property type="match status" value="2"/>
</dbReference>
<dbReference type="InterPro" id="IPR036390">
    <property type="entry name" value="WH_DNA-bd_sf"/>
</dbReference>
<comment type="similarity">
    <text evidence="1">Belongs to the LysR transcriptional regulatory family.</text>
</comment>
<evidence type="ECO:0000256" key="3">
    <source>
        <dbReference type="ARBA" id="ARBA00023125"/>
    </source>
</evidence>
<dbReference type="Pfam" id="PF00126">
    <property type="entry name" value="HTH_1"/>
    <property type="match status" value="1"/>
</dbReference>
<dbReference type="PANTHER" id="PTHR30419">
    <property type="entry name" value="HTH-TYPE TRANSCRIPTIONAL REGULATOR YBHD"/>
    <property type="match status" value="1"/>
</dbReference>
<dbReference type="PROSITE" id="PS50931">
    <property type="entry name" value="HTH_LYSR"/>
    <property type="match status" value="1"/>
</dbReference>
<dbReference type="InterPro" id="IPR005119">
    <property type="entry name" value="LysR_subst-bd"/>
</dbReference>
<evidence type="ECO:0000313" key="7">
    <source>
        <dbReference type="Proteomes" id="UP001208938"/>
    </source>
</evidence>
<keyword evidence="7" id="KW-1185">Reference proteome</keyword>
<keyword evidence="4" id="KW-0804">Transcription</keyword>
<comment type="caution">
    <text evidence="6">The sequence shown here is derived from an EMBL/GenBank/DDBJ whole genome shotgun (WGS) entry which is preliminary data.</text>
</comment>
<proteinExistence type="inferred from homology"/>
<reference evidence="6 7" key="1">
    <citation type="submission" date="2022-10" db="EMBL/GenBank/DDBJ databases">
        <title>Pararhodobacter sp. nov., isolated from marine algae.</title>
        <authorList>
            <person name="Choi B.J."/>
            <person name="Kim J.M."/>
            <person name="Lee J.K."/>
            <person name="Choi D.G."/>
            <person name="Jeon C.O."/>
        </authorList>
    </citation>
    <scope>NUCLEOTIDE SEQUENCE [LARGE SCALE GENOMIC DNA]</scope>
    <source>
        <strain evidence="6 7">ZQ420</strain>
    </source>
</reference>
<dbReference type="EMBL" id="JAPDFL010000001">
    <property type="protein sequence ID" value="MCW1934848.1"/>
    <property type="molecule type" value="Genomic_DNA"/>
</dbReference>
<dbReference type="InterPro" id="IPR036388">
    <property type="entry name" value="WH-like_DNA-bd_sf"/>
</dbReference>
<evidence type="ECO:0000256" key="1">
    <source>
        <dbReference type="ARBA" id="ARBA00009437"/>
    </source>
</evidence>
<dbReference type="InterPro" id="IPR000847">
    <property type="entry name" value="LysR_HTH_N"/>
</dbReference>
<dbReference type="SUPFAM" id="SSF46785">
    <property type="entry name" value="Winged helix' DNA-binding domain"/>
    <property type="match status" value="1"/>
</dbReference>